<reference evidence="2 3" key="1">
    <citation type="submission" date="2018-06" db="EMBL/GenBank/DDBJ databases">
        <title>Genomic Encyclopedia of Archaeal and Bacterial Type Strains, Phase II (KMG-II): from individual species to whole genera.</title>
        <authorList>
            <person name="Goeker M."/>
        </authorList>
    </citation>
    <scope>NUCLEOTIDE SEQUENCE [LARGE SCALE GENOMIC DNA]</scope>
    <source>
        <strain evidence="2 3">JCM 11668</strain>
    </source>
</reference>
<dbReference type="Proteomes" id="UP000248148">
    <property type="component" value="Unassembled WGS sequence"/>
</dbReference>
<dbReference type="GO" id="GO:0016117">
    <property type="term" value="P:carotenoid biosynthetic process"/>
    <property type="evidence" value="ECO:0007669"/>
    <property type="project" value="InterPro"/>
</dbReference>
<dbReference type="InterPro" id="IPR019845">
    <property type="entry name" value="Squalene/phytoene_synthase_CS"/>
</dbReference>
<dbReference type="Pfam" id="PF00494">
    <property type="entry name" value="SQS_PSY"/>
    <property type="match status" value="1"/>
</dbReference>
<dbReference type="GO" id="GO:0004311">
    <property type="term" value="F:geranylgeranyl diphosphate synthase activity"/>
    <property type="evidence" value="ECO:0007669"/>
    <property type="project" value="InterPro"/>
</dbReference>
<sequence>MNQQSTATPAEHQGVALGSSFYAAMRILPRSQREAMFQIYSFCRFVDDIADSDAPRAQKLADLQQWRDDIDALYRGAPPPRLRDYVASLQQFGLKRQDFLDVIDGMEMDVPADIRAPDEPTLDLYCDRVASAVGRLSVRVFGLPEQDGIDLAYHLGRALQLTNILRDLDEDAGIGRLYLPREGLLAAGITSHDPREVMASPALPQVCAPLVKRALEHFARADEIMSRNPRRVVRAPRIMGKYYHSILQLLIARGFEKPRRPVKLGKASRIAILLQYAII</sequence>
<dbReference type="NCBIfam" id="TIGR03465">
    <property type="entry name" value="HpnD"/>
    <property type="match status" value="1"/>
</dbReference>
<dbReference type="EMBL" id="QJTI01000002">
    <property type="protein sequence ID" value="PYF04866.1"/>
    <property type="molecule type" value="Genomic_DNA"/>
</dbReference>
<dbReference type="SFLD" id="SFLDS00005">
    <property type="entry name" value="Isoprenoid_Synthase_Type_I"/>
    <property type="match status" value="1"/>
</dbReference>
<name>A0A318TJI0_9BRAD</name>
<organism evidence="2 3">
    <name type="scientific">Rhodopseudomonas faecalis</name>
    <dbReference type="NCBI Taxonomy" id="99655"/>
    <lineage>
        <taxon>Bacteria</taxon>
        <taxon>Pseudomonadati</taxon>
        <taxon>Pseudomonadota</taxon>
        <taxon>Alphaproteobacteria</taxon>
        <taxon>Hyphomicrobiales</taxon>
        <taxon>Nitrobacteraceae</taxon>
        <taxon>Rhodopseudomonas</taxon>
    </lineage>
</organism>
<protein>
    <submittedName>
        <fullName evidence="2">Farnesyl-diphosphate farnesyltransferase</fullName>
    </submittedName>
</protein>
<dbReference type="SFLD" id="SFLDG01212">
    <property type="entry name" value="Phytoene_synthase_like"/>
    <property type="match status" value="1"/>
</dbReference>
<dbReference type="AlphaFoldDB" id="A0A318TJI0"/>
<dbReference type="PROSITE" id="PS01044">
    <property type="entry name" value="SQUALEN_PHYTOEN_SYN_1"/>
    <property type="match status" value="1"/>
</dbReference>
<evidence type="ECO:0000256" key="1">
    <source>
        <dbReference type="ARBA" id="ARBA00022679"/>
    </source>
</evidence>
<keyword evidence="1 2" id="KW-0808">Transferase</keyword>
<dbReference type="InterPro" id="IPR033904">
    <property type="entry name" value="Trans_IPPS_HH"/>
</dbReference>
<dbReference type="InterPro" id="IPR017828">
    <property type="entry name" value="SQ_synth_HpnD-like"/>
</dbReference>
<dbReference type="InterPro" id="IPR002060">
    <property type="entry name" value="Squ/phyt_synthse"/>
</dbReference>
<dbReference type="OrthoDB" id="9807580at2"/>
<dbReference type="SFLD" id="SFLDG01018">
    <property type="entry name" value="Squalene/Phytoene_Synthase_Lik"/>
    <property type="match status" value="1"/>
</dbReference>
<keyword evidence="3" id="KW-1185">Reference proteome</keyword>
<dbReference type="RefSeq" id="WP_110779526.1">
    <property type="nucleotide sequence ID" value="NZ_QJTI01000002.1"/>
</dbReference>
<dbReference type="GO" id="GO:0051996">
    <property type="term" value="F:squalene synthase [NAD(P)H] activity"/>
    <property type="evidence" value="ECO:0007669"/>
    <property type="project" value="InterPro"/>
</dbReference>
<dbReference type="InterPro" id="IPR008949">
    <property type="entry name" value="Isoprenoid_synthase_dom_sf"/>
</dbReference>
<dbReference type="SUPFAM" id="SSF48576">
    <property type="entry name" value="Terpenoid synthases"/>
    <property type="match status" value="1"/>
</dbReference>
<evidence type="ECO:0000313" key="3">
    <source>
        <dbReference type="Proteomes" id="UP000248148"/>
    </source>
</evidence>
<gene>
    <name evidence="2" type="ORF">BJ122_10291</name>
</gene>
<dbReference type="CDD" id="cd00683">
    <property type="entry name" value="Trans_IPPS_HH"/>
    <property type="match status" value="1"/>
</dbReference>
<proteinExistence type="predicted"/>
<accession>A0A318TJI0</accession>
<comment type="caution">
    <text evidence="2">The sequence shown here is derived from an EMBL/GenBank/DDBJ whole genome shotgun (WGS) entry which is preliminary data.</text>
</comment>
<dbReference type="PROSITE" id="PS01045">
    <property type="entry name" value="SQUALEN_PHYTOEN_SYN_2"/>
    <property type="match status" value="1"/>
</dbReference>
<dbReference type="Gene3D" id="1.10.600.10">
    <property type="entry name" value="Farnesyl Diphosphate Synthase"/>
    <property type="match status" value="1"/>
</dbReference>
<dbReference type="PANTHER" id="PTHR31480">
    <property type="entry name" value="BIFUNCTIONAL LYCOPENE CYCLASE/PHYTOENE SYNTHASE"/>
    <property type="match status" value="1"/>
</dbReference>
<evidence type="ECO:0000313" key="2">
    <source>
        <dbReference type="EMBL" id="PYF04866.1"/>
    </source>
</evidence>
<dbReference type="InterPro" id="IPR044843">
    <property type="entry name" value="Trans_IPPS_bact-type"/>
</dbReference>